<dbReference type="SUPFAM" id="SSF53098">
    <property type="entry name" value="Ribonuclease H-like"/>
    <property type="match status" value="1"/>
</dbReference>
<name>A0A9J6GV36_HAELO</name>
<keyword evidence="4" id="KW-0378">Hydrolase</keyword>
<accession>A0A9J6GV36</accession>
<evidence type="ECO:0000256" key="5">
    <source>
        <dbReference type="ARBA" id="ARBA00022839"/>
    </source>
</evidence>
<dbReference type="GO" id="GO:0004527">
    <property type="term" value="F:exonuclease activity"/>
    <property type="evidence" value="ECO:0007669"/>
    <property type="project" value="UniProtKB-KW"/>
</dbReference>
<dbReference type="InterPro" id="IPR047021">
    <property type="entry name" value="REXO1/3/4-like"/>
</dbReference>
<dbReference type="PANTHER" id="PTHR12801:SF115">
    <property type="entry name" value="FI18136P1-RELATED"/>
    <property type="match status" value="1"/>
</dbReference>
<evidence type="ECO:0000256" key="3">
    <source>
        <dbReference type="ARBA" id="ARBA00022722"/>
    </source>
</evidence>
<dbReference type="InterPro" id="IPR013520">
    <property type="entry name" value="Ribonucl_H"/>
</dbReference>
<evidence type="ECO:0000313" key="9">
    <source>
        <dbReference type="Proteomes" id="UP000821853"/>
    </source>
</evidence>
<dbReference type="Gene3D" id="3.30.420.10">
    <property type="entry name" value="Ribonuclease H-like superfamily/Ribonuclease H"/>
    <property type="match status" value="1"/>
</dbReference>
<reference evidence="8 9" key="1">
    <citation type="journal article" date="2020" name="Cell">
        <title>Large-Scale Comparative Analyses of Tick Genomes Elucidate Their Genetic Diversity and Vector Capacities.</title>
        <authorList>
            <consortium name="Tick Genome and Microbiome Consortium (TIGMIC)"/>
            <person name="Jia N."/>
            <person name="Wang J."/>
            <person name="Shi W."/>
            <person name="Du L."/>
            <person name="Sun Y."/>
            <person name="Zhan W."/>
            <person name="Jiang J.F."/>
            <person name="Wang Q."/>
            <person name="Zhang B."/>
            <person name="Ji P."/>
            <person name="Bell-Sakyi L."/>
            <person name="Cui X.M."/>
            <person name="Yuan T.T."/>
            <person name="Jiang B.G."/>
            <person name="Yang W.F."/>
            <person name="Lam T.T."/>
            <person name="Chang Q.C."/>
            <person name="Ding S.J."/>
            <person name="Wang X.J."/>
            <person name="Zhu J.G."/>
            <person name="Ruan X.D."/>
            <person name="Zhao L."/>
            <person name="Wei J.T."/>
            <person name="Ye R.Z."/>
            <person name="Que T.C."/>
            <person name="Du C.H."/>
            <person name="Zhou Y.H."/>
            <person name="Cheng J.X."/>
            <person name="Dai P.F."/>
            <person name="Guo W.B."/>
            <person name="Han X.H."/>
            <person name="Huang E.J."/>
            <person name="Li L.F."/>
            <person name="Wei W."/>
            <person name="Gao Y.C."/>
            <person name="Liu J.Z."/>
            <person name="Shao H.Z."/>
            <person name="Wang X."/>
            <person name="Wang C.C."/>
            <person name="Yang T.C."/>
            <person name="Huo Q.B."/>
            <person name="Li W."/>
            <person name="Chen H.Y."/>
            <person name="Chen S.E."/>
            <person name="Zhou L.G."/>
            <person name="Ni X.B."/>
            <person name="Tian J.H."/>
            <person name="Sheng Y."/>
            <person name="Liu T."/>
            <person name="Pan Y.S."/>
            <person name="Xia L.Y."/>
            <person name="Li J."/>
            <person name="Zhao F."/>
            <person name="Cao W.C."/>
        </authorList>
    </citation>
    <scope>NUCLEOTIDE SEQUENCE [LARGE SCALE GENOMIC DNA]</scope>
    <source>
        <strain evidence="8">HaeL-2018</strain>
    </source>
</reference>
<dbReference type="OMA" id="TICSATW"/>
<proteinExistence type="inferred from homology"/>
<dbReference type="AlphaFoldDB" id="A0A9J6GV36"/>
<dbReference type="OrthoDB" id="6482108at2759"/>
<dbReference type="InterPro" id="IPR036397">
    <property type="entry name" value="RNaseH_sf"/>
</dbReference>
<keyword evidence="5" id="KW-0269">Exonuclease</keyword>
<keyword evidence="9" id="KW-1185">Reference proteome</keyword>
<dbReference type="Proteomes" id="UP000821853">
    <property type="component" value="Chromosome 9"/>
</dbReference>
<sequence>MTCRSLSTDTICSATWRSAGQLADTTPLRLRTHCLYDQLLRYVLSSQELDRCSCPRLCREKPGCVLSMQVGKKAYSSRRACSRFRASFVITHSGDCYDKTACFFHTRRCSAIRFSGCGASADHPGCNSSYHHVGPLGARYKWNTAGLAFACLRRRRGGAREVFALDCKMCFTIHVFEAARVSLVNCNGTTLHYSYVRPGSPVLGYNTTFNGITAAHLLNVNTTLQDVQAALLRLFNASTGLVGHGLENDRRVLRLVHDQLVEIAVVLPHHQGLPYRRALRSLVGDYVNHGVPNGPLRHDSVEGAKACMELMLWKAAHDQELRDRLSRWAGGRQRQLPVAAGRVGVRGLRIAGCTGGT</sequence>
<dbReference type="GO" id="GO:0003676">
    <property type="term" value="F:nucleic acid binding"/>
    <property type="evidence" value="ECO:0007669"/>
    <property type="project" value="InterPro"/>
</dbReference>
<evidence type="ECO:0000256" key="1">
    <source>
        <dbReference type="ARBA" id="ARBA00004123"/>
    </source>
</evidence>
<dbReference type="InterPro" id="IPR012337">
    <property type="entry name" value="RNaseH-like_sf"/>
</dbReference>
<dbReference type="SMART" id="SM00479">
    <property type="entry name" value="EXOIII"/>
    <property type="match status" value="1"/>
</dbReference>
<keyword evidence="6" id="KW-0539">Nucleus</keyword>
<evidence type="ECO:0000313" key="8">
    <source>
        <dbReference type="EMBL" id="KAH9382326.1"/>
    </source>
</evidence>
<organism evidence="8 9">
    <name type="scientific">Haemaphysalis longicornis</name>
    <name type="common">Bush tick</name>
    <dbReference type="NCBI Taxonomy" id="44386"/>
    <lineage>
        <taxon>Eukaryota</taxon>
        <taxon>Metazoa</taxon>
        <taxon>Ecdysozoa</taxon>
        <taxon>Arthropoda</taxon>
        <taxon>Chelicerata</taxon>
        <taxon>Arachnida</taxon>
        <taxon>Acari</taxon>
        <taxon>Parasitiformes</taxon>
        <taxon>Ixodida</taxon>
        <taxon>Ixodoidea</taxon>
        <taxon>Ixodidae</taxon>
        <taxon>Haemaphysalinae</taxon>
        <taxon>Haemaphysalis</taxon>
    </lineage>
</organism>
<dbReference type="PANTHER" id="PTHR12801">
    <property type="entry name" value="RNA EXONUCLEASE REXO1 / RECO3 FAMILY MEMBER-RELATED"/>
    <property type="match status" value="1"/>
</dbReference>
<evidence type="ECO:0000259" key="7">
    <source>
        <dbReference type="SMART" id="SM00479"/>
    </source>
</evidence>
<evidence type="ECO:0000256" key="6">
    <source>
        <dbReference type="ARBA" id="ARBA00023242"/>
    </source>
</evidence>
<dbReference type="CDD" id="cd06145">
    <property type="entry name" value="REX1_like"/>
    <property type="match status" value="1"/>
</dbReference>
<comment type="caution">
    <text evidence="8">The sequence shown here is derived from an EMBL/GenBank/DDBJ whole genome shotgun (WGS) entry which is preliminary data.</text>
</comment>
<comment type="subcellular location">
    <subcellularLocation>
        <location evidence="1">Nucleus</location>
    </subcellularLocation>
</comment>
<dbReference type="InterPro" id="IPR034922">
    <property type="entry name" value="REX1-like_exo"/>
</dbReference>
<feature type="domain" description="Exonuclease" evidence="7">
    <location>
        <begin position="161"/>
        <end position="320"/>
    </location>
</feature>
<comment type="similarity">
    <text evidence="2">Belongs to the REXO1/REXO3 family.</text>
</comment>
<dbReference type="GO" id="GO:0005634">
    <property type="term" value="C:nucleus"/>
    <property type="evidence" value="ECO:0007669"/>
    <property type="project" value="UniProtKB-SubCell"/>
</dbReference>
<evidence type="ECO:0000256" key="4">
    <source>
        <dbReference type="ARBA" id="ARBA00022801"/>
    </source>
</evidence>
<protein>
    <recommendedName>
        <fullName evidence="7">Exonuclease domain-containing protein</fullName>
    </recommendedName>
</protein>
<evidence type="ECO:0000256" key="2">
    <source>
        <dbReference type="ARBA" id="ARBA00006357"/>
    </source>
</evidence>
<dbReference type="EMBL" id="JABSTR010000011">
    <property type="protein sequence ID" value="KAH9382326.1"/>
    <property type="molecule type" value="Genomic_DNA"/>
</dbReference>
<keyword evidence="3" id="KW-0540">Nuclease</keyword>
<dbReference type="VEuPathDB" id="VectorBase:HLOH_053953"/>
<gene>
    <name evidence="8" type="ORF">HPB48_012055</name>
</gene>